<evidence type="ECO:0000259" key="1">
    <source>
        <dbReference type="SMART" id="SM00871"/>
    </source>
</evidence>
<dbReference type="InterPro" id="IPR010499">
    <property type="entry name" value="AraC_E-bd"/>
</dbReference>
<proteinExistence type="predicted"/>
<dbReference type="Proteomes" id="UP000825933">
    <property type="component" value="Unassembled WGS sequence"/>
</dbReference>
<dbReference type="Gene3D" id="3.20.80.10">
    <property type="entry name" value="Regulatory factor, effector binding domain"/>
    <property type="match status" value="2"/>
</dbReference>
<dbReference type="PANTHER" id="PTHR40055">
    <property type="entry name" value="TRANSCRIPTIONAL REGULATOR YGIV-RELATED"/>
    <property type="match status" value="1"/>
</dbReference>
<comment type="caution">
    <text evidence="2">The sequence shown here is derived from an EMBL/GenBank/DDBJ whole genome shotgun (WGS) entry which is preliminary data.</text>
</comment>
<dbReference type="InterPro" id="IPR011256">
    <property type="entry name" value="Reg_factor_effector_dom_sf"/>
</dbReference>
<sequence length="154" mass="17283">MEIVEKRIEETRVAYAQFKGSYSKIPEHMQEVGQWVIDDGLEMTGMVYGSYFNSPDEVSEDELEYEIGFSFKGDLKIQEGKLGYKEIPEHSVLAAVHKGPYTNVGPVIRAIAKYAAENGYDVVGPVTEVYLNDPSQVSPQELLTEVRFPVIKMG</sequence>
<dbReference type="EMBL" id="JAIOUQ010000003">
    <property type="protein sequence ID" value="MBZ2165300.1"/>
    <property type="molecule type" value="Genomic_DNA"/>
</dbReference>
<gene>
    <name evidence="2" type="ORF">K8N75_04500</name>
</gene>
<dbReference type="PANTHER" id="PTHR40055:SF1">
    <property type="entry name" value="TRANSCRIPTIONAL REGULATOR YGIV-RELATED"/>
    <property type="match status" value="1"/>
</dbReference>
<dbReference type="RefSeq" id="WP_223790907.1">
    <property type="nucleotide sequence ID" value="NZ_JAIOUQ010000003.1"/>
</dbReference>
<protein>
    <submittedName>
        <fullName evidence="2">GyrI-like domain-containing protein</fullName>
    </submittedName>
</protein>
<organism evidence="2 3">
    <name type="scientific">Methanobacterium spitsbergense</name>
    <dbReference type="NCBI Taxonomy" id="2874285"/>
    <lineage>
        <taxon>Archaea</taxon>
        <taxon>Methanobacteriati</taxon>
        <taxon>Methanobacteriota</taxon>
        <taxon>Methanomada group</taxon>
        <taxon>Methanobacteria</taxon>
        <taxon>Methanobacteriales</taxon>
        <taxon>Methanobacteriaceae</taxon>
        <taxon>Methanobacterium</taxon>
    </lineage>
</organism>
<keyword evidence="3" id="KW-1185">Reference proteome</keyword>
<accession>A0A8T5UVU2</accession>
<feature type="domain" description="AraC effector-binding" evidence="1">
    <location>
        <begin position="1"/>
        <end position="151"/>
    </location>
</feature>
<dbReference type="AlphaFoldDB" id="A0A8T5UVU2"/>
<evidence type="ECO:0000313" key="2">
    <source>
        <dbReference type="EMBL" id="MBZ2165300.1"/>
    </source>
</evidence>
<dbReference type="SUPFAM" id="SSF55136">
    <property type="entry name" value="Probable bacterial effector-binding domain"/>
    <property type="match status" value="1"/>
</dbReference>
<reference evidence="3" key="1">
    <citation type="journal article" date="2022" name="Microbiol. Resour. Announc.">
        <title>Draft Genome Sequence of a Methanogenic Archaeon from West Spitsbergen Permafrost.</title>
        <authorList>
            <person name="Trubitsyn V."/>
            <person name="Rivkina E."/>
            <person name="Shcherbakova V."/>
        </authorList>
    </citation>
    <scope>NUCLEOTIDE SEQUENCE [LARGE SCALE GENOMIC DNA]</scope>
    <source>
        <strain evidence="3">VT</strain>
    </source>
</reference>
<dbReference type="Pfam" id="PF06445">
    <property type="entry name" value="GyrI-like"/>
    <property type="match status" value="1"/>
</dbReference>
<dbReference type="SMART" id="SM00871">
    <property type="entry name" value="AraC_E_bind"/>
    <property type="match status" value="1"/>
</dbReference>
<dbReference type="InterPro" id="IPR050908">
    <property type="entry name" value="SmbC-like"/>
</dbReference>
<evidence type="ECO:0000313" key="3">
    <source>
        <dbReference type="Proteomes" id="UP000825933"/>
    </source>
</evidence>
<dbReference type="InterPro" id="IPR029442">
    <property type="entry name" value="GyrI-like"/>
</dbReference>
<name>A0A8T5UVU2_9EURY</name>